<organism evidence="2">
    <name type="scientific">Desulfobacca acetoxidans</name>
    <dbReference type="NCBI Taxonomy" id="60893"/>
    <lineage>
        <taxon>Bacteria</taxon>
        <taxon>Pseudomonadati</taxon>
        <taxon>Thermodesulfobacteriota</taxon>
        <taxon>Desulfobaccia</taxon>
        <taxon>Desulfobaccales</taxon>
        <taxon>Desulfobaccaceae</taxon>
        <taxon>Desulfobacca</taxon>
    </lineage>
</organism>
<evidence type="ECO:0000256" key="1">
    <source>
        <dbReference type="SAM" id="SignalP"/>
    </source>
</evidence>
<keyword evidence="1" id="KW-0732">Signal</keyword>
<sequence length="135" mass="14998">MKPMDLGKTFRLAALALAVVLAPAILAAMDPAEMIKGQHWNKWTERDKLVYIRGLTNWADFITEAQVQGTRSSEYCMSKAFVDELKSKTLGQIVAEVDAYYMENPGKMNTSVVEVLIRRCTTACPPEAGVKEGKK</sequence>
<dbReference type="AlphaFoldDB" id="A0A7C3V5C9"/>
<accession>A0A7C3V5C9</accession>
<reference evidence="2" key="1">
    <citation type="journal article" date="2020" name="mSystems">
        <title>Genome- and Community-Level Interaction Insights into Carbon Utilization and Element Cycling Functions of Hydrothermarchaeota in Hydrothermal Sediment.</title>
        <authorList>
            <person name="Zhou Z."/>
            <person name="Liu Y."/>
            <person name="Xu W."/>
            <person name="Pan J."/>
            <person name="Luo Z.H."/>
            <person name="Li M."/>
        </authorList>
    </citation>
    <scope>NUCLEOTIDE SEQUENCE [LARGE SCALE GENOMIC DNA]</scope>
    <source>
        <strain evidence="2">SpSt-897</strain>
    </source>
</reference>
<gene>
    <name evidence="2" type="ORF">ENW96_07795</name>
</gene>
<feature type="chain" id="PRO_5028099815" description="Rap1a immunity protein domain-containing protein" evidence="1">
    <location>
        <begin position="28"/>
        <end position="135"/>
    </location>
</feature>
<protein>
    <recommendedName>
        <fullName evidence="3">Rap1a immunity protein domain-containing protein</fullName>
    </recommendedName>
</protein>
<feature type="signal peptide" evidence="1">
    <location>
        <begin position="1"/>
        <end position="27"/>
    </location>
</feature>
<evidence type="ECO:0000313" key="2">
    <source>
        <dbReference type="EMBL" id="HGF34275.1"/>
    </source>
</evidence>
<proteinExistence type="predicted"/>
<dbReference type="EMBL" id="DTMF01000194">
    <property type="protein sequence ID" value="HGF34275.1"/>
    <property type="molecule type" value="Genomic_DNA"/>
</dbReference>
<name>A0A7C3V5C9_9BACT</name>
<evidence type="ECO:0008006" key="3">
    <source>
        <dbReference type="Google" id="ProtNLM"/>
    </source>
</evidence>
<comment type="caution">
    <text evidence="2">The sequence shown here is derived from an EMBL/GenBank/DDBJ whole genome shotgun (WGS) entry which is preliminary data.</text>
</comment>